<name>A0ABS7CBM8_9BACL</name>
<dbReference type="SUPFAM" id="SSF53901">
    <property type="entry name" value="Thiolase-like"/>
    <property type="match status" value="1"/>
</dbReference>
<organism evidence="1 2">
    <name type="scientific">Paenibacillus sepulcri</name>
    <dbReference type="NCBI Taxonomy" id="359917"/>
    <lineage>
        <taxon>Bacteria</taxon>
        <taxon>Bacillati</taxon>
        <taxon>Bacillota</taxon>
        <taxon>Bacilli</taxon>
        <taxon>Bacillales</taxon>
        <taxon>Paenibacillaceae</taxon>
        <taxon>Paenibacillus</taxon>
    </lineage>
</organism>
<feature type="non-terminal residue" evidence="1">
    <location>
        <position position="129"/>
    </location>
</feature>
<dbReference type="Gene3D" id="3.40.47.10">
    <property type="match status" value="1"/>
</dbReference>
<dbReference type="EMBL" id="JAHZIK010001154">
    <property type="protein sequence ID" value="MBW7458327.1"/>
    <property type="molecule type" value="Genomic_DNA"/>
</dbReference>
<dbReference type="PANTHER" id="PTHR34069:SF2">
    <property type="entry name" value="BETA-KETOACYL-[ACYL-CARRIER-PROTEIN] SYNTHASE III"/>
    <property type="match status" value="1"/>
</dbReference>
<dbReference type="PANTHER" id="PTHR34069">
    <property type="entry name" value="3-OXOACYL-[ACYL-CARRIER-PROTEIN] SYNTHASE 3"/>
    <property type="match status" value="1"/>
</dbReference>
<comment type="caution">
    <text evidence="1">The sequence shown here is derived from an EMBL/GenBank/DDBJ whole genome shotgun (WGS) entry which is preliminary data.</text>
</comment>
<evidence type="ECO:0000313" key="1">
    <source>
        <dbReference type="EMBL" id="MBW7458327.1"/>
    </source>
</evidence>
<dbReference type="Proteomes" id="UP001519887">
    <property type="component" value="Unassembled WGS sequence"/>
</dbReference>
<proteinExistence type="predicted"/>
<reference evidence="1 2" key="1">
    <citation type="submission" date="2021-07" db="EMBL/GenBank/DDBJ databases">
        <title>Paenibacillus radiodurans sp. nov., isolated from the southeastern edge of Tengger Desert.</title>
        <authorList>
            <person name="Zhang G."/>
        </authorList>
    </citation>
    <scope>NUCLEOTIDE SEQUENCE [LARGE SCALE GENOMIC DNA]</scope>
    <source>
        <strain evidence="1 2">CCM 7311</strain>
    </source>
</reference>
<sequence length="129" mass="14096">MTLSALKSQTKLTAFGVYVPDRILTNNDMEKLVDTSDEWIVQRTGIRERRISADDEYCSDLCYAAVANMQARYAVNLADVDYIIVATSTPDTFFPSMAARVQAKFGIRSCGALDIQAACAGFVAALQLA</sequence>
<dbReference type="InterPro" id="IPR016039">
    <property type="entry name" value="Thiolase-like"/>
</dbReference>
<evidence type="ECO:0000313" key="2">
    <source>
        <dbReference type="Proteomes" id="UP001519887"/>
    </source>
</evidence>
<keyword evidence="2" id="KW-1185">Reference proteome</keyword>
<gene>
    <name evidence="1" type="ORF">K0U00_30235</name>
</gene>
<accession>A0ABS7CBM8</accession>
<protein>
    <submittedName>
        <fullName evidence="1">Ketoacyl-ACP synthase III</fullName>
    </submittedName>
</protein>